<name>A0ABS2FEW1_9CLOT</name>
<keyword evidence="3" id="KW-1185">Reference proteome</keyword>
<organism evidence="2 3">
    <name type="scientific">Clostridium saudiense</name>
    <dbReference type="NCBI Taxonomy" id="1414720"/>
    <lineage>
        <taxon>Bacteria</taxon>
        <taxon>Bacillati</taxon>
        <taxon>Bacillota</taxon>
        <taxon>Clostridia</taxon>
        <taxon>Eubacteriales</taxon>
        <taxon>Clostridiaceae</taxon>
        <taxon>Clostridium</taxon>
    </lineage>
</organism>
<dbReference type="Proteomes" id="UP000767334">
    <property type="component" value="Unassembled WGS sequence"/>
</dbReference>
<sequence length="149" mass="17451">MGCRNSRSNNVNRRLRELHCLVRDFLENNEDVSDSLDENLEELIEVFCNLKCTVKEQQSTLESYVEIKEWIDKNANCYAPNAENCECERLNRNVEKILKEITRELLESLNDLNRAIKALENAQCLQNKLDKAFQKYVECVHEEDSSCEC</sequence>
<keyword evidence="1" id="KW-0175">Coiled coil</keyword>
<evidence type="ECO:0000256" key="1">
    <source>
        <dbReference type="SAM" id="Coils"/>
    </source>
</evidence>
<gene>
    <name evidence="2" type="ORF">H6A19_04035</name>
</gene>
<protein>
    <submittedName>
        <fullName evidence="2">Uncharacterized protein</fullName>
    </submittedName>
</protein>
<dbReference type="EMBL" id="JACJLL010000015">
    <property type="protein sequence ID" value="MBM6818516.1"/>
    <property type="molecule type" value="Genomic_DNA"/>
</dbReference>
<comment type="caution">
    <text evidence="2">The sequence shown here is derived from an EMBL/GenBank/DDBJ whole genome shotgun (WGS) entry which is preliminary data.</text>
</comment>
<proteinExistence type="predicted"/>
<dbReference type="RefSeq" id="WP_148321149.1">
    <property type="nucleotide sequence ID" value="NZ_JACJLL010000015.1"/>
</dbReference>
<evidence type="ECO:0000313" key="3">
    <source>
        <dbReference type="Proteomes" id="UP000767334"/>
    </source>
</evidence>
<evidence type="ECO:0000313" key="2">
    <source>
        <dbReference type="EMBL" id="MBM6818516.1"/>
    </source>
</evidence>
<feature type="coiled-coil region" evidence="1">
    <location>
        <begin position="87"/>
        <end position="135"/>
    </location>
</feature>
<reference evidence="2 3" key="1">
    <citation type="journal article" date="2021" name="Sci. Rep.">
        <title>The distribution of antibiotic resistance genes in chicken gut microbiota commensals.</title>
        <authorList>
            <person name="Juricova H."/>
            <person name="Matiasovicova J."/>
            <person name="Kubasova T."/>
            <person name="Cejkova D."/>
            <person name="Rychlik I."/>
        </authorList>
    </citation>
    <scope>NUCLEOTIDE SEQUENCE [LARGE SCALE GENOMIC DNA]</scope>
    <source>
        <strain evidence="2 3">An435</strain>
    </source>
</reference>
<accession>A0ABS2FEW1</accession>